<name>A0A7C4B958_THEPE</name>
<accession>A0A7C4B958</accession>
<evidence type="ECO:0000313" key="1">
    <source>
        <dbReference type="EMBL" id="HGI43082.1"/>
    </source>
</evidence>
<organism evidence="1">
    <name type="scientific">Thermofilum pendens</name>
    <dbReference type="NCBI Taxonomy" id="2269"/>
    <lineage>
        <taxon>Archaea</taxon>
        <taxon>Thermoproteota</taxon>
        <taxon>Thermoprotei</taxon>
        <taxon>Thermofilales</taxon>
        <taxon>Thermofilaceae</taxon>
        <taxon>Thermofilum</taxon>
    </lineage>
</organism>
<dbReference type="EMBL" id="DTFI01000050">
    <property type="protein sequence ID" value="HGI43082.1"/>
    <property type="molecule type" value="Genomic_DNA"/>
</dbReference>
<reference evidence="1" key="1">
    <citation type="journal article" date="2020" name="mSystems">
        <title>Genome- and Community-Level Interaction Insights into Carbon Utilization and Element Cycling Functions of Hydrothermarchaeota in Hydrothermal Sediment.</title>
        <authorList>
            <person name="Zhou Z."/>
            <person name="Liu Y."/>
            <person name="Xu W."/>
            <person name="Pan J."/>
            <person name="Luo Z.H."/>
            <person name="Li M."/>
        </authorList>
    </citation>
    <scope>NUCLEOTIDE SEQUENCE [LARGE SCALE GENOMIC DNA]</scope>
    <source>
        <strain evidence="1">SpSt-735</strain>
    </source>
</reference>
<proteinExistence type="predicted"/>
<protein>
    <submittedName>
        <fullName evidence="1">Uncharacterized protein</fullName>
    </submittedName>
</protein>
<sequence length="91" mass="10625">MKPLEALELVERILRERGYVTERLIEEGEHVLKVSLGQKLAFIRFHEEKGLLKELRLRYEEVPGLTVLKCDQPEKPARCIEELLSRMPARG</sequence>
<dbReference type="AlphaFoldDB" id="A0A7C4B958"/>
<gene>
    <name evidence="1" type="ORF">ENV17_01680</name>
</gene>
<comment type="caution">
    <text evidence="1">The sequence shown here is derived from an EMBL/GenBank/DDBJ whole genome shotgun (WGS) entry which is preliminary data.</text>
</comment>